<dbReference type="InterPro" id="IPR036457">
    <property type="entry name" value="PPM-type-like_dom_sf"/>
</dbReference>
<keyword evidence="1" id="KW-0378">Hydrolase</keyword>
<dbReference type="Pfam" id="PF07228">
    <property type="entry name" value="SpoIIE"/>
    <property type="match status" value="1"/>
</dbReference>
<dbReference type="PANTHER" id="PTHR43156">
    <property type="entry name" value="STAGE II SPORULATION PROTEIN E-RELATED"/>
    <property type="match status" value="1"/>
</dbReference>
<dbReference type="InterPro" id="IPR052016">
    <property type="entry name" value="Bact_Sigma-Reg"/>
</dbReference>
<dbReference type="GO" id="GO:0016791">
    <property type="term" value="F:phosphatase activity"/>
    <property type="evidence" value="ECO:0007669"/>
    <property type="project" value="TreeGrafter"/>
</dbReference>
<dbReference type="SUPFAM" id="SSF81606">
    <property type="entry name" value="PP2C-like"/>
    <property type="match status" value="1"/>
</dbReference>
<evidence type="ECO:0000313" key="4">
    <source>
        <dbReference type="EMBL" id="TWH74060.1"/>
    </source>
</evidence>
<name>A0A562ITA2_9ACTN</name>
<evidence type="ECO:0000259" key="3">
    <source>
        <dbReference type="SMART" id="SM00331"/>
    </source>
</evidence>
<protein>
    <submittedName>
        <fullName evidence="4">Serine phosphatase RsbU (Regulator of sigma subunit)</fullName>
    </submittedName>
</protein>
<comment type="caution">
    <text evidence="4">The sequence shown here is derived from an EMBL/GenBank/DDBJ whole genome shotgun (WGS) entry which is preliminary data.</text>
</comment>
<dbReference type="InterPro" id="IPR001932">
    <property type="entry name" value="PPM-type_phosphatase-like_dom"/>
</dbReference>
<dbReference type="PANTHER" id="PTHR43156:SF2">
    <property type="entry name" value="STAGE II SPORULATION PROTEIN E"/>
    <property type="match status" value="1"/>
</dbReference>
<keyword evidence="5" id="KW-1185">Reference proteome</keyword>
<dbReference type="Proteomes" id="UP000321490">
    <property type="component" value="Unassembled WGS sequence"/>
</dbReference>
<dbReference type="Gene3D" id="3.60.40.10">
    <property type="entry name" value="PPM-type phosphatase domain"/>
    <property type="match status" value="1"/>
</dbReference>
<dbReference type="EMBL" id="VLKF01000001">
    <property type="protein sequence ID" value="TWH74060.1"/>
    <property type="molecule type" value="Genomic_DNA"/>
</dbReference>
<feature type="domain" description="PPM-type phosphatase" evidence="3">
    <location>
        <begin position="182"/>
        <end position="390"/>
    </location>
</feature>
<accession>A0A562ITA2</accession>
<dbReference type="RefSeq" id="WP_153361372.1">
    <property type="nucleotide sequence ID" value="NZ_ML762506.1"/>
</dbReference>
<reference evidence="4 5" key="1">
    <citation type="submission" date="2019-07" db="EMBL/GenBank/DDBJ databases">
        <title>R&amp;d 2014.</title>
        <authorList>
            <person name="Klenk H.-P."/>
        </authorList>
    </citation>
    <scope>NUCLEOTIDE SEQUENCE [LARGE SCALE GENOMIC DNA]</scope>
    <source>
        <strain evidence="4 5">DSM 45764</strain>
    </source>
</reference>
<dbReference type="OrthoDB" id="3280057at2"/>
<sequence>MSPHFDLRPLLERVEAAAPVDAVTAVTAELASLSGATEVSFLIADFSGHALVRLGTATRAPDGSRVQGAEHAETLRLEGTVHEQVLRTQQAAVQAGDDAGVHVIVPVTDRGDAIGLLELVLPEPPGEQELADISAAGHALAYVVVANRRHTDLFEWGQRTTPFSLAAEIQRRLLPSAFTCEAGQFTLAGWLEPAATVGGDTFDYALDRDSLQVSITDAVGHEVGAALLATLLVGSLRNERRRGMDLGTQTRNANDAVAAHSAAGGFVTGQVVRVDLHSRRAQIVNAGHPFPLRLREGRVEEVELLIDLPFGIQAGTGYRLQHFPLEPGDRVVFVTDGMQERNAASLDVAATLAATSALHPREVVHELGQAVLRATGGVLRDDASVVCLDWYGGPPRARESDAGASRRLASGGAGSGAPSPGATSAGAASGSR</sequence>
<dbReference type="SMART" id="SM00331">
    <property type="entry name" value="PP2C_SIG"/>
    <property type="match status" value="1"/>
</dbReference>
<feature type="compositionally biased region" description="Low complexity" evidence="2">
    <location>
        <begin position="402"/>
        <end position="432"/>
    </location>
</feature>
<dbReference type="AlphaFoldDB" id="A0A562ITA2"/>
<proteinExistence type="predicted"/>
<feature type="region of interest" description="Disordered" evidence="2">
    <location>
        <begin position="394"/>
        <end position="432"/>
    </location>
</feature>
<evidence type="ECO:0000313" key="5">
    <source>
        <dbReference type="Proteomes" id="UP000321490"/>
    </source>
</evidence>
<gene>
    <name evidence="4" type="ORF">JD78_02593</name>
</gene>
<organism evidence="4 5">
    <name type="scientific">Modestobacter roseus</name>
    <dbReference type="NCBI Taxonomy" id="1181884"/>
    <lineage>
        <taxon>Bacteria</taxon>
        <taxon>Bacillati</taxon>
        <taxon>Actinomycetota</taxon>
        <taxon>Actinomycetes</taxon>
        <taxon>Geodermatophilales</taxon>
        <taxon>Geodermatophilaceae</taxon>
        <taxon>Modestobacter</taxon>
    </lineage>
</organism>
<evidence type="ECO:0000256" key="1">
    <source>
        <dbReference type="ARBA" id="ARBA00022801"/>
    </source>
</evidence>
<evidence type="ECO:0000256" key="2">
    <source>
        <dbReference type="SAM" id="MobiDB-lite"/>
    </source>
</evidence>